<reference evidence="1 2" key="1">
    <citation type="journal article" date="2012" name="Genome Biol.">
        <title>Genome and low-iron response of an oceanic diatom adapted to chronic iron limitation.</title>
        <authorList>
            <person name="Lommer M."/>
            <person name="Specht M."/>
            <person name="Roy A.S."/>
            <person name="Kraemer L."/>
            <person name="Andreson R."/>
            <person name="Gutowska M.A."/>
            <person name="Wolf J."/>
            <person name="Bergner S.V."/>
            <person name="Schilhabel M.B."/>
            <person name="Klostermeier U.C."/>
            <person name="Beiko R.G."/>
            <person name="Rosenstiel P."/>
            <person name="Hippler M."/>
            <person name="Laroche J."/>
        </authorList>
    </citation>
    <scope>NUCLEOTIDE SEQUENCE [LARGE SCALE GENOMIC DNA]</scope>
    <source>
        <strain evidence="1 2">CCMP1005</strain>
    </source>
</reference>
<keyword evidence="2" id="KW-1185">Reference proteome</keyword>
<accession>K0S515</accession>
<dbReference type="AlphaFoldDB" id="K0S515"/>
<dbReference type="GO" id="GO:0016491">
    <property type="term" value="F:oxidoreductase activity"/>
    <property type="evidence" value="ECO:0007669"/>
    <property type="project" value="TreeGrafter"/>
</dbReference>
<feature type="non-terminal residue" evidence="1">
    <location>
        <position position="1"/>
    </location>
</feature>
<sequence length="264" mass="28696">SKPHLALKLFGFYCVQTWKPYAGEASRSEGQGESGEAGEAGPQSILAGQAEAEAEGSQETSCRCLFCTQSVRSAGRSGEIEGCESAAAHFYSRSRPNLLYHFPLVLLLSCAVASVKDEWCLERGFDPSSLSCDTCDLLAQSTTLARLSKEQGVDLDSECRACCAVYRANPLLRPDASLKGKYRHALLTYDASALTSLKLDLDDSMMEFAFFGMGGFGGAVPKLMFFEQGKSGGYSEEDEDEASEVIPLRGWKREDLKDMLTTLL</sequence>
<evidence type="ECO:0000313" key="2">
    <source>
        <dbReference type="Proteomes" id="UP000266841"/>
    </source>
</evidence>
<dbReference type="EMBL" id="AGNL01020348">
    <property type="protein sequence ID" value="EJK61153.1"/>
    <property type="molecule type" value="Genomic_DNA"/>
</dbReference>
<comment type="caution">
    <text evidence="1">The sequence shown here is derived from an EMBL/GenBank/DDBJ whole genome shotgun (WGS) entry which is preliminary data.</text>
</comment>
<dbReference type="PANTHER" id="PTHR13077:SF6">
    <property type="entry name" value="SELENOPROTEIN F"/>
    <property type="match status" value="1"/>
</dbReference>
<dbReference type="InterPro" id="IPR039992">
    <property type="entry name" value="Sep15_SelM"/>
</dbReference>
<name>K0S515_THAOC</name>
<gene>
    <name evidence="1" type="ORF">THAOC_18402</name>
</gene>
<dbReference type="OrthoDB" id="46884at2759"/>
<dbReference type="GO" id="GO:0005788">
    <property type="term" value="C:endoplasmic reticulum lumen"/>
    <property type="evidence" value="ECO:0007669"/>
    <property type="project" value="TreeGrafter"/>
</dbReference>
<evidence type="ECO:0000313" key="1">
    <source>
        <dbReference type="EMBL" id="EJK61153.1"/>
    </source>
</evidence>
<protein>
    <recommendedName>
        <fullName evidence="3">Selenoprotein F/M domain-containing protein</fullName>
    </recommendedName>
</protein>
<dbReference type="Proteomes" id="UP000266841">
    <property type="component" value="Unassembled WGS sequence"/>
</dbReference>
<evidence type="ECO:0008006" key="3">
    <source>
        <dbReference type="Google" id="ProtNLM"/>
    </source>
</evidence>
<dbReference type="eggNOG" id="ENOG502T2D3">
    <property type="taxonomic scope" value="Eukaryota"/>
</dbReference>
<organism evidence="1 2">
    <name type="scientific">Thalassiosira oceanica</name>
    <name type="common">Marine diatom</name>
    <dbReference type="NCBI Taxonomy" id="159749"/>
    <lineage>
        <taxon>Eukaryota</taxon>
        <taxon>Sar</taxon>
        <taxon>Stramenopiles</taxon>
        <taxon>Ochrophyta</taxon>
        <taxon>Bacillariophyta</taxon>
        <taxon>Coscinodiscophyceae</taxon>
        <taxon>Thalassiosirophycidae</taxon>
        <taxon>Thalassiosirales</taxon>
        <taxon>Thalassiosiraceae</taxon>
        <taxon>Thalassiosira</taxon>
    </lineage>
</organism>
<proteinExistence type="predicted"/>
<dbReference type="PANTHER" id="PTHR13077">
    <property type="entry name" value="SELENOPROTEIN F"/>
    <property type="match status" value="1"/>
</dbReference>